<evidence type="ECO:0000313" key="2">
    <source>
        <dbReference type="Proteomes" id="UP000660262"/>
    </source>
</evidence>
<sequence length="214" mass="24087">MALGNLYVTIKDAYGAPAVNADSWWKVEGSDAIADMYVTVVLKSETPGVGTLMTTTSTVKAFRPHSLAKWHDQVVLPVHEGTEELRIFVCKKAPTHWWQSRHRRRRIHVVAVAGLYVRDIMRCPVLDKKFELFTPEGDPNPAGLISLELKFVEGESALPPARVFSLLTSSSPAAWRRGLRFLLFGFAVGVVTYAMEKRIFRPYNKLLEKRTTTT</sequence>
<evidence type="ECO:0000313" key="1">
    <source>
        <dbReference type="EMBL" id="GHP10257.1"/>
    </source>
</evidence>
<gene>
    <name evidence="1" type="ORF">PPROV_000898900</name>
</gene>
<keyword evidence="2" id="KW-1185">Reference proteome</keyword>
<organism evidence="1 2">
    <name type="scientific">Pycnococcus provasolii</name>
    <dbReference type="NCBI Taxonomy" id="41880"/>
    <lineage>
        <taxon>Eukaryota</taxon>
        <taxon>Viridiplantae</taxon>
        <taxon>Chlorophyta</taxon>
        <taxon>Pseudoscourfieldiophyceae</taxon>
        <taxon>Pseudoscourfieldiales</taxon>
        <taxon>Pycnococcaceae</taxon>
        <taxon>Pycnococcus</taxon>
    </lineage>
</organism>
<comment type="caution">
    <text evidence="1">The sequence shown here is derived from an EMBL/GenBank/DDBJ whole genome shotgun (WGS) entry which is preliminary data.</text>
</comment>
<dbReference type="EMBL" id="BNJQ01000028">
    <property type="protein sequence ID" value="GHP10257.1"/>
    <property type="molecule type" value="Genomic_DNA"/>
</dbReference>
<dbReference type="AlphaFoldDB" id="A0A830HZC7"/>
<protein>
    <submittedName>
        <fullName evidence="1">Uncharacterized protein</fullName>
    </submittedName>
</protein>
<dbReference type="Proteomes" id="UP000660262">
    <property type="component" value="Unassembled WGS sequence"/>
</dbReference>
<proteinExistence type="predicted"/>
<reference evidence="1" key="1">
    <citation type="submission" date="2020-10" db="EMBL/GenBank/DDBJ databases">
        <title>Unveiling of a novel bifunctional photoreceptor, Dualchrome1, isolated from a cosmopolitan green alga.</title>
        <authorList>
            <person name="Suzuki S."/>
            <person name="Kawachi M."/>
        </authorList>
    </citation>
    <scope>NUCLEOTIDE SEQUENCE</scope>
    <source>
        <strain evidence="1">NIES 2893</strain>
    </source>
</reference>
<accession>A0A830HZC7</accession>
<name>A0A830HZC7_9CHLO</name>
<dbReference type="OrthoDB" id="566544at2759"/>